<evidence type="ECO:0000256" key="1">
    <source>
        <dbReference type="SAM" id="MobiDB-lite"/>
    </source>
</evidence>
<evidence type="ECO:0000313" key="2">
    <source>
        <dbReference type="EMBL" id="RTQ53315.1"/>
    </source>
</evidence>
<protein>
    <submittedName>
        <fullName evidence="2">Uncharacterized protein</fullName>
    </submittedName>
</protein>
<evidence type="ECO:0000313" key="3">
    <source>
        <dbReference type="Proteomes" id="UP000282184"/>
    </source>
</evidence>
<feature type="region of interest" description="Disordered" evidence="1">
    <location>
        <begin position="82"/>
        <end position="106"/>
    </location>
</feature>
<organism evidence="2 3">
    <name type="scientific">Hymenobacter gummosus</name>
    <dbReference type="NCBI Taxonomy" id="1776032"/>
    <lineage>
        <taxon>Bacteria</taxon>
        <taxon>Pseudomonadati</taxon>
        <taxon>Bacteroidota</taxon>
        <taxon>Cytophagia</taxon>
        <taxon>Cytophagales</taxon>
        <taxon>Hymenobacteraceae</taxon>
        <taxon>Hymenobacter</taxon>
    </lineage>
</organism>
<proteinExistence type="predicted"/>
<dbReference type="AlphaFoldDB" id="A0A3S0HR90"/>
<accession>A0A3S0HR90</accession>
<dbReference type="RefSeq" id="WP_126691241.1">
    <property type="nucleotide sequence ID" value="NZ_RXOF01000001.1"/>
</dbReference>
<reference evidence="2 3" key="1">
    <citation type="submission" date="2018-12" db="EMBL/GenBank/DDBJ databases">
        <title>Hymenobacter gummosus sp. nov., isolated from a spring.</title>
        <authorList>
            <person name="Nie L."/>
        </authorList>
    </citation>
    <scope>NUCLEOTIDE SEQUENCE [LARGE SCALE GENOMIC DNA]</scope>
    <source>
        <strain evidence="2 3">KCTC 52166</strain>
    </source>
</reference>
<comment type="caution">
    <text evidence="2">The sequence shown here is derived from an EMBL/GenBank/DDBJ whole genome shotgun (WGS) entry which is preliminary data.</text>
</comment>
<keyword evidence="3" id="KW-1185">Reference proteome</keyword>
<name>A0A3S0HR90_9BACT</name>
<sequence>MRFSFPRFSGVSWLLAGVLLLSLALNAYYLLPGRPQGRALTWQLDDNDFFAEEDEDDDDDQPLGPSRAALADELRRARLQLDRCRATHTASRPPAPARRTPAHPHG</sequence>
<gene>
    <name evidence="2" type="ORF">EJV47_00830</name>
</gene>
<dbReference type="EMBL" id="RXOF01000001">
    <property type="protein sequence ID" value="RTQ53315.1"/>
    <property type="molecule type" value="Genomic_DNA"/>
</dbReference>
<dbReference type="Proteomes" id="UP000282184">
    <property type="component" value="Unassembled WGS sequence"/>
</dbReference>